<comment type="caution">
    <text evidence="1">The sequence shown here is derived from an EMBL/GenBank/DDBJ whole genome shotgun (WGS) entry which is preliminary data.</text>
</comment>
<dbReference type="RefSeq" id="WP_123131747.1">
    <property type="nucleotide sequence ID" value="NZ_RJJE01000002.1"/>
</dbReference>
<evidence type="ECO:0008006" key="3">
    <source>
        <dbReference type="Google" id="ProtNLM"/>
    </source>
</evidence>
<dbReference type="Proteomes" id="UP000271010">
    <property type="component" value="Unassembled WGS sequence"/>
</dbReference>
<reference evidence="1 2" key="1">
    <citation type="submission" date="2018-11" db="EMBL/GenBank/DDBJ databases">
        <title>Rufibacter latericius sp. nov., isolated from water in Baiyang Lake.</title>
        <authorList>
            <person name="Yang Y."/>
        </authorList>
    </citation>
    <scope>NUCLEOTIDE SEQUENCE [LARGE SCALE GENOMIC DNA]</scope>
    <source>
        <strain evidence="1 2">MCC P1</strain>
    </source>
</reference>
<evidence type="ECO:0000313" key="1">
    <source>
        <dbReference type="EMBL" id="RNI32447.1"/>
    </source>
</evidence>
<proteinExistence type="predicted"/>
<dbReference type="EMBL" id="RJJE01000002">
    <property type="protein sequence ID" value="RNI32447.1"/>
    <property type="molecule type" value="Genomic_DNA"/>
</dbReference>
<sequence length="144" mass="16640">MQASLSQILQSDFQVYYESYPFTVKYNQELRVAWAIWQGKVSGAELQEALLICTHVIDKYQITGWLADDRKLKAYPEEDKLWFAENVVPAFLASTLRRMAVLPSEDEQQVANVSYLVERGGDLGEFRLQNFLSEEEGLRWLLEG</sequence>
<dbReference type="OrthoDB" id="979415at2"/>
<evidence type="ECO:0000313" key="2">
    <source>
        <dbReference type="Proteomes" id="UP000271010"/>
    </source>
</evidence>
<name>A0A3M9N554_9BACT</name>
<gene>
    <name evidence="1" type="ORF">EFA69_03745</name>
</gene>
<accession>A0A3M9N554</accession>
<keyword evidence="2" id="KW-1185">Reference proteome</keyword>
<protein>
    <recommendedName>
        <fullName evidence="3">STAS/SEC14 domain-containing protein</fullName>
    </recommendedName>
</protein>
<dbReference type="AlphaFoldDB" id="A0A3M9N554"/>
<organism evidence="1 2">
    <name type="scientific">Rufibacter immobilis</name>
    <dbReference type="NCBI Taxonomy" id="1348778"/>
    <lineage>
        <taxon>Bacteria</taxon>
        <taxon>Pseudomonadati</taxon>
        <taxon>Bacteroidota</taxon>
        <taxon>Cytophagia</taxon>
        <taxon>Cytophagales</taxon>
        <taxon>Hymenobacteraceae</taxon>
        <taxon>Rufibacter</taxon>
    </lineage>
</organism>